<evidence type="ECO:0000259" key="1">
    <source>
        <dbReference type="PROSITE" id="PS51677"/>
    </source>
</evidence>
<dbReference type="PROSITE" id="PS51677">
    <property type="entry name" value="NODB"/>
    <property type="match status" value="1"/>
</dbReference>
<feature type="domain" description="NodB homology" evidence="1">
    <location>
        <begin position="52"/>
        <end position="231"/>
    </location>
</feature>
<dbReference type="GO" id="GO:0016810">
    <property type="term" value="F:hydrolase activity, acting on carbon-nitrogen (but not peptide) bonds"/>
    <property type="evidence" value="ECO:0007669"/>
    <property type="project" value="InterPro"/>
</dbReference>
<dbReference type="EMBL" id="FNVT01000003">
    <property type="protein sequence ID" value="SEG64303.1"/>
    <property type="molecule type" value="Genomic_DNA"/>
</dbReference>
<dbReference type="InterPro" id="IPR002509">
    <property type="entry name" value="NODB_dom"/>
</dbReference>
<dbReference type="RefSeq" id="WP_200823971.1">
    <property type="nucleotide sequence ID" value="NZ_FNVT01000003.1"/>
</dbReference>
<name>A0A1H6BUH1_9ACTN</name>
<organism evidence="2 3">
    <name type="scientific">Nonomuraea solani</name>
    <dbReference type="NCBI Taxonomy" id="1144553"/>
    <lineage>
        <taxon>Bacteria</taxon>
        <taxon>Bacillati</taxon>
        <taxon>Actinomycetota</taxon>
        <taxon>Actinomycetes</taxon>
        <taxon>Streptosporangiales</taxon>
        <taxon>Streptosporangiaceae</taxon>
        <taxon>Nonomuraea</taxon>
    </lineage>
</organism>
<dbReference type="Pfam" id="PF01522">
    <property type="entry name" value="Polysacc_deac_1"/>
    <property type="match status" value="1"/>
</dbReference>
<dbReference type="Proteomes" id="UP000236732">
    <property type="component" value="Unassembled WGS sequence"/>
</dbReference>
<sequence>MAVQKTRRRWPVIVFALVITLLLGAAGLYQVANARSFQLAGKLTNRVETTEKLVALTFDDGPDEHTQEIIDALAAERAPATFFVVGAQMEANPGMAEALVKAGHQLANHTYTHRRMIFVSEETVAGEIERTDRLIRAAGQQGEIFFRPPTGKKLVTLPLYLSEHDRHTVMWDLEPDSGATPTAAEIVTQVGQEVRPGSIILLHPWYQSGQNTRDAIKDLTATLRADGYRFVTVGELLARA</sequence>
<dbReference type="PANTHER" id="PTHR10587:SF125">
    <property type="entry name" value="POLYSACCHARIDE DEACETYLASE YHEN-RELATED"/>
    <property type="match status" value="1"/>
</dbReference>
<protein>
    <submittedName>
        <fullName evidence="2">Peptidoglycan/xylan/chitin deacetylase, PgdA/CDA1 family</fullName>
    </submittedName>
</protein>
<dbReference type="Gene3D" id="3.20.20.370">
    <property type="entry name" value="Glycoside hydrolase/deacetylase"/>
    <property type="match status" value="1"/>
</dbReference>
<dbReference type="InterPro" id="IPR011330">
    <property type="entry name" value="Glyco_hydro/deAcase_b/a-brl"/>
</dbReference>
<keyword evidence="3" id="KW-1185">Reference proteome</keyword>
<reference evidence="2 3" key="1">
    <citation type="submission" date="2016-10" db="EMBL/GenBank/DDBJ databases">
        <authorList>
            <person name="de Groot N.N."/>
        </authorList>
    </citation>
    <scope>NUCLEOTIDE SEQUENCE [LARGE SCALE GENOMIC DNA]</scope>
    <source>
        <strain evidence="2 3">CGMCC 4.7037</strain>
    </source>
</reference>
<dbReference type="PANTHER" id="PTHR10587">
    <property type="entry name" value="GLYCOSYL TRANSFERASE-RELATED"/>
    <property type="match status" value="1"/>
</dbReference>
<accession>A0A1H6BUH1</accession>
<evidence type="ECO:0000313" key="3">
    <source>
        <dbReference type="Proteomes" id="UP000236732"/>
    </source>
</evidence>
<dbReference type="InterPro" id="IPR050248">
    <property type="entry name" value="Polysacc_deacetylase_ArnD"/>
</dbReference>
<evidence type="ECO:0000313" key="2">
    <source>
        <dbReference type="EMBL" id="SEG64303.1"/>
    </source>
</evidence>
<gene>
    <name evidence="2" type="ORF">SAMN05444920_103663</name>
</gene>
<dbReference type="SUPFAM" id="SSF88713">
    <property type="entry name" value="Glycoside hydrolase/deacetylase"/>
    <property type="match status" value="1"/>
</dbReference>
<dbReference type="AlphaFoldDB" id="A0A1H6BUH1"/>
<dbReference type="GO" id="GO:0005975">
    <property type="term" value="P:carbohydrate metabolic process"/>
    <property type="evidence" value="ECO:0007669"/>
    <property type="project" value="InterPro"/>
</dbReference>
<proteinExistence type="predicted"/>